<keyword evidence="1" id="KW-0808">Transferase</keyword>
<dbReference type="AlphaFoldDB" id="A0A1T4Q4I3"/>
<proteinExistence type="predicted"/>
<reference evidence="1 2" key="1">
    <citation type="submission" date="2017-02" db="EMBL/GenBank/DDBJ databases">
        <authorList>
            <person name="Peterson S.W."/>
        </authorList>
    </citation>
    <scope>NUCLEOTIDE SEQUENCE [LARGE SCALE GENOMIC DNA]</scope>
    <source>
        <strain evidence="1 2">ATCC 43324</strain>
    </source>
</reference>
<dbReference type="RefSeq" id="WP_025070506.1">
    <property type="nucleotide sequence ID" value="NZ_FUXK01000019.1"/>
</dbReference>
<organism evidence="1 2">
    <name type="scientific">Segatella oulorum</name>
    <dbReference type="NCBI Taxonomy" id="28136"/>
    <lineage>
        <taxon>Bacteria</taxon>
        <taxon>Pseudomonadati</taxon>
        <taxon>Bacteroidota</taxon>
        <taxon>Bacteroidia</taxon>
        <taxon>Bacteroidales</taxon>
        <taxon>Prevotellaceae</taxon>
        <taxon>Segatella</taxon>
    </lineage>
</organism>
<dbReference type="STRING" id="28136.SAMN02745202_01692"/>
<accession>A0A1T4Q4I3</accession>
<dbReference type="eggNOG" id="COG0438">
    <property type="taxonomic scope" value="Bacteria"/>
</dbReference>
<dbReference type="SUPFAM" id="SSF53756">
    <property type="entry name" value="UDP-Glycosyltransferase/glycogen phosphorylase"/>
    <property type="match status" value="1"/>
</dbReference>
<evidence type="ECO:0000313" key="1">
    <source>
        <dbReference type="EMBL" id="SJZ98683.1"/>
    </source>
</evidence>
<protein>
    <submittedName>
        <fullName evidence="1">Glycosyltransferase involved in cell wall bisynthesis</fullName>
    </submittedName>
</protein>
<dbReference type="Proteomes" id="UP000190065">
    <property type="component" value="Unassembled WGS sequence"/>
</dbReference>
<dbReference type="EMBL" id="FUXK01000019">
    <property type="protein sequence ID" value="SJZ98683.1"/>
    <property type="molecule type" value="Genomic_DNA"/>
</dbReference>
<evidence type="ECO:0000313" key="2">
    <source>
        <dbReference type="Proteomes" id="UP000190065"/>
    </source>
</evidence>
<gene>
    <name evidence="1" type="ORF">SAMN02745202_01692</name>
</gene>
<name>A0A1T4Q4I3_9BACT</name>
<dbReference type="GO" id="GO:0016740">
    <property type="term" value="F:transferase activity"/>
    <property type="evidence" value="ECO:0007669"/>
    <property type="project" value="UniProtKB-KW"/>
</dbReference>
<dbReference type="Gene3D" id="3.40.50.2000">
    <property type="entry name" value="Glycogen Phosphorylase B"/>
    <property type="match status" value="1"/>
</dbReference>
<sequence length="365" mass="42112">MKILLLGEYSNVHHTLALGFRALGHRVVVVSNGDFWKNYPRDVDVSRHPGALSGLRLYAKLLRLLPQWRGFDIVQLINPMFFELKAERLFFFYRYLRRHNRCVILGAFGMDYYWVHENITRFPLRYSDFNIGNALRKDAEAQRHIAEWSGTAKAALNQYIAQDCDLIIAGLYEYWVCYQPLYPQKTVFCPLPIIPKAVRPAPVSGALKAFIGINQARSAYKGTDRMLRVAEQLQCDFPQQFSLRVARDMPFAQYVAAMQPCDLLFDQLYSYTPAMNALEAMSYGVVCVGGGEPESYELLGEKLLRPVINVQPDEENCYQQLMPFIQHPERLNALKQQSIDYVKAHHDYIKVAQQYLHCYGQALHN</sequence>